<dbReference type="PANTHER" id="PTHR43636">
    <property type="entry name" value="ELONGATION FACTOR G, MITOCHONDRIAL"/>
    <property type="match status" value="1"/>
</dbReference>
<evidence type="ECO:0000256" key="2">
    <source>
        <dbReference type="ARBA" id="ARBA00022917"/>
    </source>
</evidence>
<organism evidence="4">
    <name type="scientific">Caenorhabditis brenneri</name>
    <name type="common">Nematode worm</name>
    <dbReference type="NCBI Taxonomy" id="135651"/>
    <lineage>
        <taxon>Eukaryota</taxon>
        <taxon>Metazoa</taxon>
        <taxon>Ecdysozoa</taxon>
        <taxon>Nematoda</taxon>
        <taxon>Chromadorea</taxon>
        <taxon>Rhabditida</taxon>
        <taxon>Rhabditina</taxon>
        <taxon>Rhabditomorpha</taxon>
        <taxon>Rhabditoidea</taxon>
        <taxon>Rhabditidae</taxon>
        <taxon>Peloderinae</taxon>
        <taxon>Caenorhabditis</taxon>
    </lineage>
</organism>
<dbReference type="OrthoDB" id="198619at2759"/>
<gene>
    <name evidence="3" type="ORF">CAEBREN_02549</name>
</gene>
<dbReference type="GO" id="GO:0070125">
    <property type="term" value="P:mitochondrial translational elongation"/>
    <property type="evidence" value="ECO:0007669"/>
    <property type="project" value="TreeGrafter"/>
</dbReference>
<keyword evidence="2" id="KW-0648">Protein biosynthesis</keyword>
<dbReference type="Proteomes" id="UP000008068">
    <property type="component" value="Unassembled WGS sequence"/>
</dbReference>
<name>G0PIC5_CAEBE</name>
<keyword evidence="1" id="KW-0251">Elongation factor</keyword>
<protein>
    <submittedName>
        <fullName evidence="3">Uncharacterized protein</fullName>
    </submittedName>
</protein>
<dbReference type="SUPFAM" id="SSF50447">
    <property type="entry name" value="Translation proteins"/>
    <property type="match status" value="1"/>
</dbReference>
<dbReference type="Gene3D" id="3.40.50.300">
    <property type="entry name" value="P-loop containing nucleotide triphosphate hydrolases"/>
    <property type="match status" value="2"/>
</dbReference>
<proteinExistence type="predicted"/>
<evidence type="ECO:0000313" key="4">
    <source>
        <dbReference type="Proteomes" id="UP000008068"/>
    </source>
</evidence>
<sequence length="117" mass="13203">MIVFPIQVFLSSPFTFHSPVSRRVVRPRCCCSRQFVPVLSGSALKNKGVQTMIESVMKYLPDPSEDVNKTTVKTESGDKKCIVLSPERNNDKPFVGLAFKLETGKYGQLTYFYVYQG</sequence>
<reference evidence="4" key="1">
    <citation type="submission" date="2011-07" db="EMBL/GenBank/DDBJ databases">
        <authorList>
            <consortium name="Caenorhabditis brenneri Sequencing and Analysis Consortium"/>
            <person name="Wilson R.K."/>
        </authorList>
    </citation>
    <scope>NUCLEOTIDE SEQUENCE [LARGE SCALE GENOMIC DNA]</scope>
    <source>
        <strain evidence="4">PB2801</strain>
    </source>
</reference>
<dbReference type="GO" id="GO:0003924">
    <property type="term" value="F:GTPase activity"/>
    <property type="evidence" value="ECO:0007669"/>
    <property type="project" value="TreeGrafter"/>
</dbReference>
<evidence type="ECO:0000313" key="3">
    <source>
        <dbReference type="EMBL" id="EGT57534.1"/>
    </source>
</evidence>
<dbReference type="EMBL" id="GL380550">
    <property type="protein sequence ID" value="EGT57534.1"/>
    <property type="molecule type" value="Genomic_DNA"/>
</dbReference>
<dbReference type="HOGENOM" id="CLU_2086938_0_0_1"/>
<dbReference type="InterPro" id="IPR009000">
    <property type="entry name" value="Transl_B-barrel_sf"/>
</dbReference>
<dbReference type="InterPro" id="IPR027417">
    <property type="entry name" value="P-loop_NTPase"/>
</dbReference>
<accession>G0PIC5</accession>
<dbReference type="GO" id="GO:0005739">
    <property type="term" value="C:mitochondrion"/>
    <property type="evidence" value="ECO:0007669"/>
    <property type="project" value="TreeGrafter"/>
</dbReference>
<dbReference type="PANTHER" id="PTHR43636:SF2">
    <property type="entry name" value="ELONGATION FACTOR G, MITOCHONDRIAL"/>
    <property type="match status" value="1"/>
</dbReference>
<dbReference type="eggNOG" id="KOG0465">
    <property type="taxonomic scope" value="Eukaryota"/>
</dbReference>
<dbReference type="InParanoid" id="G0PIC5"/>
<keyword evidence="4" id="KW-1185">Reference proteome</keyword>
<dbReference type="GO" id="GO:0003746">
    <property type="term" value="F:translation elongation factor activity"/>
    <property type="evidence" value="ECO:0007669"/>
    <property type="project" value="UniProtKB-KW"/>
</dbReference>
<evidence type="ECO:0000256" key="1">
    <source>
        <dbReference type="ARBA" id="ARBA00022768"/>
    </source>
</evidence>
<dbReference type="AlphaFoldDB" id="G0PIC5"/>
<dbReference type="STRING" id="135651.G0PIC5"/>